<dbReference type="Gene3D" id="1.20.1720.10">
    <property type="entry name" value="Multidrug resistance protein D"/>
    <property type="match status" value="1"/>
</dbReference>
<keyword evidence="2 6" id="KW-0812">Transmembrane</keyword>
<comment type="caution">
    <text evidence="8">The sequence shown here is derived from an EMBL/GenBank/DDBJ whole genome shotgun (WGS) entry which is preliminary data.</text>
</comment>
<dbReference type="InterPro" id="IPR020846">
    <property type="entry name" value="MFS_dom"/>
</dbReference>
<evidence type="ECO:0000256" key="2">
    <source>
        <dbReference type="ARBA" id="ARBA00022692"/>
    </source>
</evidence>
<dbReference type="EMBL" id="LGSR01000017">
    <property type="protein sequence ID" value="KOS20542.1"/>
    <property type="molecule type" value="Genomic_DNA"/>
</dbReference>
<evidence type="ECO:0000256" key="3">
    <source>
        <dbReference type="ARBA" id="ARBA00022989"/>
    </source>
</evidence>
<feature type="compositionally biased region" description="Low complexity" evidence="5">
    <location>
        <begin position="79"/>
        <end position="90"/>
    </location>
</feature>
<evidence type="ECO:0000256" key="6">
    <source>
        <dbReference type="SAM" id="Phobius"/>
    </source>
</evidence>
<evidence type="ECO:0000256" key="4">
    <source>
        <dbReference type="ARBA" id="ARBA00023136"/>
    </source>
</evidence>
<organism evidence="8 9">
    <name type="scientific">Escovopsis weberi</name>
    <dbReference type="NCBI Taxonomy" id="150374"/>
    <lineage>
        <taxon>Eukaryota</taxon>
        <taxon>Fungi</taxon>
        <taxon>Dikarya</taxon>
        <taxon>Ascomycota</taxon>
        <taxon>Pezizomycotina</taxon>
        <taxon>Sordariomycetes</taxon>
        <taxon>Hypocreomycetidae</taxon>
        <taxon>Hypocreales</taxon>
        <taxon>Hypocreaceae</taxon>
        <taxon>Escovopsis</taxon>
    </lineage>
</organism>
<evidence type="ECO:0000313" key="9">
    <source>
        <dbReference type="Proteomes" id="UP000053831"/>
    </source>
</evidence>
<proteinExistence type="predicted"/>
<dbReference type="InterPro" id="IPR011701">
    <property type="entry name" value="MFS"/>
</dbReference>
<gene>
    <name evidence="8" type="ORF">ESCO_005291</name>
</gene>
<dbReference type="SUPFAM" id="SSF103473">
    <property type="entry name" value="MFS general substrate transporter"/>
    <property type="match status" value="2"/>
</dbReference>
<sequence length="640" mass="68017">MKPLRKSTTGDSRFKEQLAEKAPDEHVVPARPLDEADVPQGRRLVVIPALPPTPPRPARPSRVFTRPAAPDPNPFDALAQPQRRQQASRAPQVTVTPIRFWFLSAGILVGVLASTMALFSVATSLHKIANEFKALVSVTWVLLAYVLAECCCGLVFSGVSDVVGRRNAFVSALVIFCLASMAAGFTANLIQLVLARAAQGIGGSGLFHVSLAVVQETCPDNWQTFAISAQIAVFAVGCFLGPLLGGLFNLSASWRWVSDSSTSGPLCLISFVMVLVAWPPRSQRARFRRTTWKVFDYAGAVLLVCTLFLFVFAFQNVGLSVSAAAWASPLFLAPFVVAVCFSVVLFILEHRASRGLTELRAPAVIPIFPLALLRNRHVASAAATALFLGLPVLTLLLTVPLRCELVSKKPPAVAALMLLPAIATAALGSAASAFANWKHNALYATALGGPLIALAGCGLLCTVRGASDDAKLLGFLALVGLGAGMSMTSCALTTGFFVLPESYVPAIGMFSQFRLFGGCLGIAAFSILLHNQILTIFPFPITPEMLAMLSDSKSAIPINLELFMARGVDGAFHSATKICAAMAGAAVLSALFAFPERSAHRTAGRAAAVARIAVETREGGAGPRGQERQERQESQEMHRR</sequence>
<keyword evidence="3 6" id="KW-1133">Transmembrane helix</keyword>
<dbReference type="Proteomes" id="UP000053831">
    <property type="component" value="Unassembled WGS sequence"/>
</dbReference>
<feature type="compositionally biased region" description="Pro residues" evidence="5">
    <location>
        <begin position="49"/>
        <end position="58"/>
    </location>
</feature>
<dbReference type="PANTHER" id="PTHR23501">
    <property type="entry name" value="MAJOR FACILITATOR SUPERFAMILY"/>
    <property type="match status" value="1"/>
</dbReference>
<feature type="transmembrane region" description="Helical" evidence="6">
    <location>
        <begin position="168"/>
        <end position="187"/>
    </location>
</feature>
<feature type="transmembrane region" description="Helical" evidence="6">
    <location>
        <begin position="475"/>
        <end position="499"/>
    </location>
</feature>
<feature type="compositionally biased region" description="Polar residues" evidence="5">
    <location>
        <begin position="1"/>
        <end position="11"/>
    </location>
</feature>
<feature type="transmembrane region" description="Helical" evidence="6">
    <location>
        <begin position="134"/>
        <end position="156"/>
    </location>
</feature>
<feature type="transmembrane region" description="Helical" evidence="6">
    <location>
        <begin position="413"/>
        <end position="435"/>
    </location>
</feature>
<keyword evidence="4 6" id="KW-0472">Membrane</keyword>
<protein>
    <submittedName>
        <fullName evidence="8">Putative transporter</fullName>
    </submittedName>
</protein>
<keyword evidence="9" id="KW-1185">Reference proteome</keyword>
<evidence type="ECO:0000256" key="1">
    <source>
        <dbReference type="ARBA" id="ARBA00004141"/>
    </source>
</evidence>
<feature type="transmembrane region" description="Helical" evidence="6">
    <location>
        <begin position="379"/>
        <end position="401"/>
    </location>
</feature>
<comment type="subcellular location">
    <subcellularLocation>
        <location evidence="1">Membrane</location>
        <topology evidence="1">Multi-pass membrane protein</topology>
    </subcellularLocation>
</comment>
<feature type="region of interest" description="Disordered" evidence="5">
    <location>
        <begin position="616"/>
        <end position="640"/>
    </location>
</feature>
<accession>A0A0M9VV32</accession>
<feature type="transmembrane region" description="Helical" evidence="6">
    <location>
        <begin position="441"/>
        <end position="463"/>
    </location>
</feature>
<evidence type="ECO:0000313" key="8">
    <source>
        <dbReference type="EMBL" id="KOS20542.1"/>
    </source>
</evidence>
<dbReference type="GO" id="GO:0005886">
    <property type="term" value="C:plasma membrane"/>
    <property type="evidence" value="ECO:0007669"/>
    <property type="project" value="TreeGrafter"/>
</dbReference>
<dbReference type="OrthoDB" id="440553at2759"/>
<feature type="transmembrane region" description="Helical" evidence="6">
    <location>
        <begin position="294"/>
        <end position="314"/>
    </location>
</feature>
<dbReference type="PANTHER" id="PTHR23501:SF43">
    <property type="entry name" value="MULTIDRUG TRANSPORTER, PUTATIVE (AFU_ORTHOLOGUE AFUA_6G03040)-RELATED"/>
    <property type="match status" value="1"/>
</dbReference>
<feature type="region of interest" description="Disordered" evidence="5">
    <location>
        <begin position="1"/>
        <end position="90"/>
    </location>
</feature>
<name>A0A0M9VV32_ESCWE</name>
<feature type="transmembrane region" description="Helical" evidence="6">
    <location>
        <begin position="511"/>
        <end position="529"/>
    </location>
</feature>
<feature type="compositionally biased region" description="Basic and acidic residues" evidence="5">
    <location>
        <begin position="625"/>
        <end position="640"/>
    </location>
</feature>
<dbReference type="PROSITE" id="PS50850">
    <property type="entry name" value="MFS"/>
    <property type="match status" value="1"/>
</dbReference>
<feature type="domain" description="Major facilitator superfamily (MFS) profile" evidence="7">
    <location>
        <begin position="103"/>
        <end position="598"/>
    </location>
</feature>
<reference evidence="8 9" key="1">
    <citation type="submission" date="2015-07" db="EMBL/GenBank/DDBJ databases">
        <title>The genome of the fungus Escovopsis weberi, a specialized disease agent of ant agriculture.</title>
        <authorList>
            <person name="de Man T.J."/>
            <person name="Stajich J.E."/>
            <person name="Kubicek C.P."/>
            <person name="Chenthamara K."/>
            <person name="Atanasova L."/>
            <person name="Druzhinina I.S."/>
            <person name="Birnbaum S."/>
            <person name="Barribeau S.M."/>
            <person name="Teiling C."/>
            <person name="Suen G."/>
            <person name="Currie C."/>
            <person name="Gerardo N.M."/>
        </authorList>
    </citation>
    <scope>NUCLEOTIDE SEQUENCE [LARGE SCALE GENOMIC DNA]</scope>
</reference>
<feature type="transmembrane region" description="Helical" evidence="6">
    <location>
        <begin position="326"/>
        <end position="348"/>
    </location>
</feature>
<feature type="transmembrane region" description="Helical" evidence="6">
    <location>
        <begin position="100"/>
        <end position="122"/>
    </location>
</feature>
<dbReference type="Pfam" id="PF07690">
    <property type="entry name" value="MFS_1"/>
    <property type="match status" value="1"/>
</dbReference>
<dbReference type="AlphaFoldDB" id="A0A0M9VV32"/>
<evidence type="ECO:0000259" key="7">
    <source>
        <dbReference type="PROSITE" id="PS50850"/>
    </source>
</evidence>
<feature type="transmembrane region" description="Helical" evidence="6">
    <location>
        <begin position="226"/>
        <end position="248"/>
    </location>
</feature>
<dbReference type="InterPro" id="IPR036259">
    <property type="entry name" value="MFS_trans_sf"/>
</dbReference>
<evidence type="ECO:0000256" key="5">
    <source>
        <dbReference type="SAM" id="MobiDB-lite"/>
    </source>
</evidence>
<feature type="compositionally biased region" description="Basic and acidic residues" evidence="5">
    <location>
        <begin position="12"/>
        <end position="34"/>
    </location>
</feature>
<dbReference type="GO" id="GO:0022857">
    <property type="term" value="F:transmembrane transporter activity"/>
    <property type="evidence" value="ECO:0007669"/>
    <property type="project" value="InterPro"/>
</dbReference>